<gene>
    <name evidence="8" type="ORF">HK26_06685</name>
</gene>
<evidence type="ECO:0000259" key="7">
    <source>
        <dbReference type="PROSITE" id="PS51387"/>
    </source>
</evidence>
<dbReference type="InterPro" id="IPR036683">
    <property type="entry name" value="CO_DH_flav_C_dom_sf"/>
</dbReference>
<keyword evidence="9" id="KW-1185">Reference proteome</keyword>
<keyword evidence="5" id="KW-0408">Iron</keyword>
<proteinExistence type="predicted"/>
<dbReference type="PROSITE" id="PS00197">
    <property type="entry name" value="2FE2S_FER_1"/>
    <property type="match status" value="1"/>
</dbReference>
<feature type="domain" description="FAD-binding PCMH-type" evidence="7">
    <location>
        <begin position="200"/>
        <end position="374"/>
    </location>
</feature>
<dbReference type="GO" id="GO:0051537">
    <property type="term" value="F:2 iron, 2 sulfur cluster binding"/>
    <property type="evidence" value="ECO:0007669"/>
    <property type="project" value="InterPro"/>
</dbReference>
<dbReference type="SUPFAM" id="SSF54292">
    <property type="entry name" value="2Fe-2S ferredoxin-like"/>
    <property type="match status" value="1"/>
</dbReference>
<dbReference type="InterPro" id="IPR002888">
    <property type="entry name" value="2Fe-2S-bd"/>
</dbReference>
<dbReference type="GO" id="GO:0005506">
    <property type="term" value="F:iron ion binding"/>
    <property type="evidence" value="ECO:0007669"/>
    <property type="project" value="InterPro"/>
</dbReference>
<sequence length="505" mass="54252">MRQHIRFYVGDTLHHLSDLPPEMTLLDWLREQQSRTGTKEGCNEGDCGACTVLVGRLEQDRLVWRAVNACIHMVWMLDGAQLLTVEDLRTASGTLHPVQQAMVDEHGSQCGFCTPGFVMSMVALSTRADLAELEGTLDGERVINEALAGNLCRCTGYAPIVRAMKKAAAHCARNGEPISARQEELTARLRALQDGKTVELRSPKGRITLPASVDALATAYAQDPAAVLVAGGTDVGLWVTKRLRQLPHIIAVRSAQDLHNIHTRPDGALWIGAAVTYTEAMPHLLAHLPAAEQTLRRIGSTQVRNAATVCGNIGNASPIGDGPPIFMAAGAQLHLRCAGVRRVVPLEAFFLDYGKQDIQPGEFIEGVLVPPLAQGSVCAVYKVSKRFDQDISAVLGAFVLVMATDGTIQQARLAYGGMAGIPCRAKKAEAAMLGQPRTQATLRAAQAAIQEDFTPLSDMRASAWYRSTVAANLLARLFEPAPASSTEGMTTGAPTLQNWQELADG</sequence>
<keyword evidence="4" id="KW-0560">Oxidoreductase</keyword>
<dbReference type="RefSeq" id="WP_086638281.1">
    <property type="nucleotide sequence ID" value="NZ_JOPJ01000003.1"/>
</dbReference>
<dbReference type="OrthoDB" id="9792018at2"/>
<dbReference type="InterPro" id="IPR014307">
    <property type="entry name" value="Xanthine_DH_ssu"/>
</dbReference>
<evidence type="ECO:0000313" key="9">
    <source>
        <dbReference type="Proteomes" id="UP000194931"/>
    </source>
</evidence>
<dbReference type="InterPro" id="IPR012175">
    <property type="entry name" value="Xanth_DH_ssu_bac"/>
</dbReference>
<reference evidence="9" key="1">
    <citation type="submission" date="2014-06" db="EMBL/GenBank/DDBJ databases">
        <authorList>
            <person name="Winans N.J."/>
            <person name="Newell P.D."/>
            <person name="Douglas A.E."/>
        </authorList>
    </citation>
    <scope>NUCLEOTIDE SEQUENCE [LARGE SCALE GENOMIC DNA]</scope>
</reference>
<evidence type="ECO:0000313" key="8">
    <source>
        <dbReference type="EMBL" id="OUJ13777.1"/>
    </source>
</evidence>
<dbReference type="InterPro" id="IPR016166">
    <property type="entry name" value="FAD-bd_PCMH"/>
</dbReference>
<dbReference type="SUPFAM" id="SSF56176">
    <property type="entry name" value="FAD-binding/transporter-associated domain-like"/>
    <property type="match status" value="1"/>
</dbReference>
<dbReference type="STRING" id="1236501.GCA_000613865_01277"/>
<dbReference type="InterPro" id="IPR005107">
    <property type="entry name" value="CO_DH_flav_C"/>
</dbReference>
<dbReference type="InterPro" id="IPR006058">
    <property type="entry name" value="2Fe2S_fd_BS"/>
</dbReference>
<dbReference type="EMBL" id="JOPJ01000003">
    <property type="protein sequence ID" value="OUJ13777.1"/>
    <property type="molecule type" value="Genomic_DNA"/>
</dbReference>
<dbReference type="InterPro" id="IPR002346">
    <property type="entry name" value="Mopterin_DH_FAD-bd"/>
</dbReference>
<dbReference type="Gene3D" id="3.30.43.10">
    <property type="entry name" value="Uridine Diphospho-n-acetylenolpyruvylglucosamine Reductase, domain 2"/>
    <property type="match status" value="1"/>
</dbReference>
<dbReference type="PANTHER" id="PTHR45444:SF3">
    <property type="entry name" value="XANTHINE DEHYDROGENASE"/>
    <property type="match status" value="1"/>
</dbReference>
<dbReference type="CDD" id="cd00207">
    <property type="entry name" value="fer2"/>
    <property type="match status" value="1"/>
</dbReference>
<dbReference type="PIRSF" id="PIRSF036557">
    <property type="entry name" value="XdhA_RC"/>
    <property type="match status" value="1"/>
</dbReference>
<evidence type="ECO:0000256" key="1">
    <source>
        <dbReference type="ARBA" id="ARBA00022630"/>
    </source>
</evidence>
<dbReference type="Pfam" id="PF00941">
    <property type="entry name" value="FAD_binding_5"/>
    <property type="match status" value="1"/>
</dbReference>
<dbReference type="GO" id="GO:0071949">
    <property type="term" value="F:FAD binding"/>
    <property type="evidence" value="ECO:0007669"/>
    <property type="project" value="InterPro"/>
</dbReference>
<dbReference type="Gene3D" id="3.30.465.10">
    <property type="match status" value="1"/>
</dbReference>
<organism evidence="8 9">
    <name type="scientific">Acetobacter okinawensis</name>
    <dbReference type="NCBI Taxonomy" id="1076594"/>
    <lineage>
        <taxon>Bacteria</taxon>
        <taxon>Pseudomonadati</taxon>
        <taxon>Pseudomonadota</taxon>
        <taxon>Alphaproteobacteria</taxon>
        <taxon>Acetobacterales</taxon>
        <taxon>Acetobacteraceae</taxon>
        <taxon>Acetobacter</taxon>
    </lineage>
</organism>
<evidence type="ECO:0000256" key="3">
    <source>
        <dbReference type="ARBA" id="ARBA00022827"/>
    </source>
</evidence>
<dbReference type="Gene3D" id="3.30.390.50">
    <property type="entry name" value="CO dehydrogenase flavoprotein, C-terminal domain"/>
    <property type="match status" value="1"/>
</dbReference>
<evidence type="ECO:0000256" key="2">
    <source>
        <dbReference type="ARBA" id="ARBA00022723"/>
    </source>
</evidence>
<dbReference type="InterPro" id="IPR001041">
    <property type="entry name" value="2Fe-2S_ferredoxin-type"/>
</dbReference>
<dbReference type="SMART" id="SM01092">
    <property type="entry name" value="CO_deh_flav_C"/>
    <property type="match status" value="1"/>
</dbReference>
<dbReference type="PROSITE" id="PS51387">
    <property type="entry name" value="FAD_PCMH"/>
    <property type="match status" value="1"/>
</dbReference>
<evidence type="ECO:0000256" key="5">
    <source>
        <dbReference type="ARBA" id="ARBA00023004"/>
    </source>
</evidence>
<dbReference type="Gene3D" id="1.10.150.120">
    <property type="entry name" value="[2Fe-2S]-binding domain"/>
    <property type="match status" value="1"/>
</dbReference>
<keyword evidence="3" id="KW-0274">FAD</keyword>
<protein>
    <submittedName>
        <fullName evidence="8">FAD-binding molybdopterin dehydrogenase</fullName>
    </submittedName>
</protein>
<dbReference type="InterPro" id="IPR036884">
    <property type="entry name" value="2Fe-2S-bd_dom_sf"/>
</dbReference>
<name>A0A252BY49_9PROT</name>
<dbReference type="PROSITE" id="PS51085">
    <property type="entry name" value="2FE2S_FER_2"/>
    <property type="match status" value="1"/>
</dbReference>
<accession>A0A252BY49</accession>
<dbReference type="Gene3D" id="3.10.20.30">
    <property type="match status" value="1"/>
</dbReference>
<dbReference type="InterPro" id="IPR016169">
    <property type="entry name" value="FAD-bd_PCMH_sub2"/>
</dbReference>
<dbReference type="PANTHER" id="PTHR45444">
    <property type="entry name" value="XANTHINE DEHYDROGENASE"/>
    <property type="match status" value="1"/>
</dbReference>
<dbReference type="SUPFAM" id="SSF47741">
    <property type="entry name" value="CO dehydrogenase ISP C-domain like"/>
    <property type="match status" value="1"/>
</dbReference>
<comment type="caution">
    <text evidence="8">The sequence shown here is derived from an EMBL/GenBank/DDBJ whole genome shotgun (WGS) entry which is preliminary data.</text>
</comment>
<dbReference type="AlphaFoldDB" id="A0A252BY49"/>
<feature type="domain" description="2Fe-2S ferredoxin-type" evidence="6">
    <location>
        <begin position="3"/>
        <end position="88"/>
    </location>
</feature>
<dbReference type="Proteomes" id="UP000194931">
    <property type="component" value="Unassembled WGS sequence"/>
</dbReference>
<evidence type="ECO:0000256" key="4">
    <source>
        <dbReference type="ARBA" id="ARBA00023002"/>
    </source>
</evidence>
<evidence type="ECO:0000259" key="6">
    <source>
        <dbReference type="PROSITE" id="PS51085"/>
    </source>
</evidence>
<dbReference type="SUPFAM" id="SSF55447">
    <property type="entry name" value="CO dehydrogenase flavoprotein C-terminal domain-like"/>
    <property type="match status" value="1"/>
</dbReference>
<dbReference type="InterPro" id="IPR012675">
    <property type="entry name" value="Beta-grasp_dom_sf"/>
</dbReference>
<keyword evidence="2" id="KW-0479">Metal-binding</keyword>
<dbReference type="Pfam" id="PF03450">
    <property type="entry name" value="CO_deh_flav_C"/>
    <property type="match status" value="1"/>
</dbReference>
<dbReference type="eggNOG" id="COG4630">
    <property type="taxonomic scope" value="Bacteria"/>
</dbReference>
<keyword evidence="1" id="KW-0285">Flavoprotein</keyword>
<dbReference type="GO" id="GO:0004854">
    <property type="term" value="F:xanthine dehydrogenase activity"/>
    <property type="evidence" value="ECO:0007669"/>
    <property type="project" value="InterPro"/>
</dbReference>
<dbReference type="InterPro" id="IPR036010">
    <property type="entry name" value="2Fe-2S_ferredoxin-like_sf"/>
</dbReference>
<dbReference type="Pfam" id="PF01799">
    <property type="entry name" value="Fer2_2"/>
    <property type="match status" value="1"/>
</dbReference>
<dbReference type="InterPro" id="IPR036318">
    <property type="entry name" value="FAD-bd_PCMH-like_sf"/>
</dbReference>
<dbReference type="InterPro" id="IPR016208">
    <property type="entry name" value="Ald_Oxase/xanthine_DH-like"/>
</dbReference>
<dbReference type="InterPro" id="IPR016167">
    <property type="entry name" value="FAD-bd_PCMH_sub1"/>
</dbReference>
<dbReference type="NCBIfam" id="TIGR02963">
    <property type="entry name" value="xanthine_xdhA"/>
    <property type="match status" value="1"/>
</dbReference>
<dbReference type="Pfam" id="PF00111">
    <property type="entry name" value="Fer2"/>
    <property type="match status" value="1"/>
</dbReference>